<keyword evidence="2" id="KW-1185">Reference proteome</keyword>
<dbReference type="PANTHER" id="PTHR43881">
    <property type="entry name" value="GAMMA-GLUTAMYLTRANSPEPTIDASE (AFU_ORTHOLOGUE AFUA_4G13580)"/>
    <property type="match status" value="1"/>
</dbReference>
<protein>
    <submittedName>
        <fullName evidence="1">Gamma-glutamyltranspeptidase / glutathione hydrolase</fullName>
    </submittedName>
</protein>
<accession>A0A1H9EQ97</accession>
<dbReference type="PRINTS" id="PR01210">
    <property type="entry name" value="GGTRANSPTASE"/>
</dbReference>
<dbReference type="AlphaFoldDB" id="A0A1H9EQ97"/>
<dbReference type="EMBL" id="FOFG01000003">
    <property type="protein sequence ID" value="SEQ27890.1"/>
    <property type="molecule type" value="Genomic_DNA"/>
</dbReference>
<gene>
    <name evidence="1" type="ORF">SAMN05216548_103237</name>
</gene>
<dbReference type="InterPro" id="IPR043137">
    <property type="entry name" value="GGT_ssub_C"/>
</dbReference>
<dbReference type="Gene3D" id="1.10.246.130">
    <property type="match status" value="1"/>
</dbReference>
<dbReference type="Pfam" id="PF01019">
    <property type="entry name" value="G_glu_transpept"/>
    <property type="match status" value="1"/>
</dbReference>
<dbReference type="GO" id="GO:0016787">
    <property type="term" value="F:hydrolase activity"/>
    <property type="evidence" value="ECO:0007669"/>
    <property type="project" value="UniProtKB-KW"/>
</dbReference>
<evidence type="ECO:0000313" key="1">
    <source>
        <dbReference type="EMBL" id="SEQ27890.1"/>
    </source>
</evidence>
<evidence type="ECO:0000313" key="2">
    <source>
        <dbReference type="Proteomes" id="UP000199647"/>
    </source>
</evidence>
<proteinExistence type="predicted"/>
<dbReference type="OrthoDB" id="9781342at2"/>
<dbReference type="PANTHER" id="PTHR43881:SF5">
    <property type="entry name" value="GAMMA-GLUTAMYLTRANSPEPTIDASE"/>
    <property type="match status" value="1"/>
</dbReference>
<dbReference type="InterPro" id="IPR029055">
    <property type="entry name" value="Ntn_hydrolases_N"/>
</dbReference>
<sequence length="497" mass="52939">MKDVLAIAPHPDAAALGNRLLEAGRSAAEAAVAMGAHLSVTMPHFCGIGGDAVWLVSDREGHVRALNGIGQAWESAAAVTRIETRGPASILTSAAAVSTWQAALDAFGNAKPDLDALLSPAIEAARDGMVVTPSQDFWRAMRAGESADWPGFGVYRETATGETLRQEKLADSLDCLRAEGLESFYTGSLAGRILDDLRSLGLGVTPDDLRRTWTEVGEPLRLGYRDATLHAPPPPTQGVTTLEIMGILGALGETPAMGSAADYHLMVEAVKGAFLDRRGLDDSAGTRERVASLLSEANLRMRAGEIDRARARPWPEPFREADTVYFAARDKAGGCVSALQSTYFDWGSGCCLPGTGIIWHNRGASFSLEEGPNRLAPGRRPFHTLNPGIATREGRPWLLYGTQGADGQPQTLTVLLRHAIDHGLPPDAALARPRFLLGRTFSDNRDTLKLEPMGTEAELRALGHVISPIPSLSPLAGQAGMIRIEGNSVTGCHDPRG</sequence>
<keyword evidence="1" id="KW-0378">Hydrolase</keyword>
<reference evidence="1 2" key="1">
    <citation type="submission" date="2016-10" db="EMBL/GenBank/DDBJ databases">
        <authorList>
            <person name="de Groot N.N."/>
        </authorList>
    </citation>
    <scope>NUCLEOTIDE SEQUENCE [LARGE SCALE GENOMIC DNA]</scope>
    <source>
        <strain evidence="1 2">A52C2</strain>
    </source>
</reference>
<dbReference type="InterPro" id="IPR043138">
    <property type="entry name" value="GGT_lsub"/>
</dbReference>
<dbReference type="InterPro" id="IPR052896">
    <property type="entry name" value="GGT-like_enzyme"/>
</dbReference>
<dbReference type="STRING" id="1855383.SAMN05216548_103237"/>
<dbReference type="RefSeq" id="WP_092495836.1">
    <property type="nucleotide sequence ID" value="NZ_FOFG01000003.1"/>
</dbReference>
<name>A0A1H9EQ97_9HYPH</name>
<dbReference type="Proteomes" id="UP000199647">
    <property type="component" value="Unassembled WGS sequence"/>
</dbReference>
<organism evidence="1 2">
    <name type="scientific">Faunimonas pinastri</name>
    <dbReference type="NCBI Taxonomy" id="1855383"/>
    <lineage>
        <taxon>Bacteria</taxon>
        <taxon>Pseudomonadati</taxon>
        <taxon>Pseudomonadota</taxon>
        <taxon>Alphaproteobacteria</taxon>
        <taxon>Hyphomicrobiales</taxon>
        <taxon>Afifellaceae</taxon>
        <taxon>Faunimonas</taxon>
    </lineage>
</organism>
<dbReference type="SUPFAM" id="SSF56235">
    <property type="entry name" value="N-terminal nucleophile aminohydrolases (Ntn hydrolases)"/>
    <property type="match status" value="1"/>
</dbReference>
<dbReference type="Gene3D" id="3.60.20.40">
    <property type="match status" value="1"/>
</dbReference>